<dbReference type="InterPro" id="IPR041260">
    <property type="entry name" value="Sld7_C"/>
</dbReference>
<dbReference type="Proteomes" id="UP000094236">
    <property type="component" value="Unassembled WGS sequence"/>
</dbReference>
<organism evidence="2 3">
    <name type="scientific">Pachysolen tannophilus NRRL Y-2460</name>
    <dbReference type="NCBI Taxonomy" id="669874"/>
    <lineage>
        <taxon>Eukaryota</taxon>
        <taxon>Fungi</taxon>
        <taxon>Dikarya</taxon>
        <taxon>Ascomycota</taxon>
        <taxon>Saccharomycotina</taxon>
        <taxon>Pichiomycetes</taxon>
        <taxon>Pachysolenaceae</taxon>
        <taxon>Pachysolen</taxon>
    </lineage>
</organism>
<dbReference type="EMBL" id="KV454013">
    <property type="protein sequence ID" value="ODV95796.1"/>
    <property type="molecule type" value="Genomic_DNA"/>
</dbReference>
<accession>A0A1E4TVN5</accession>
<dbReference type="Pfam" id="PF18596">
    <property type="entry name" value="Sld7_C"/>
    <property type="match status" value="1"/>
</dbReference>
<reference evidence="3" key="1">
    <citation type="submission" date="2016-05" db="EMBL/GenBank/DDBJ databases">
        <title>Comparative genomics of biotechnologically important yeasts.</title>
        <authorList>
            <consortium name="DOE Joint Genome Institute"/>
            <person name="Riley R."/>
            <person name="Haridas S."/>
            <person name="Wolfe K.H."/>
            <person name="Lopes M.R."/>
            <person name="Hittinger C.T."/>
            <person name="Goker M."/>
            <person name="Salamov A."/>
            <person name="Wisecaver J."/>
            <person name="Long T.M."/>
            <person name="Aerts A.L."/>
            <person name="Barry K."/>
            <person name="Choi C."/>
            <person name="Clum A."/>
            <person name="Coughlan A.Y."/>
            <person name="Deshpande S."/>
            <person name="Douglass A.P."/>
            <person name="Hanson S.J."/>
            <person name="Klenk H.-P."/>
            <person name="Labutti K."/>
            <person name="Lapidus A."/>
            <person name="Lindquist E."/>
            <person name="Lipzen A."/>
            <person name="Meier-Kolthoff J.P."/>
            <person name="Ohm R.A."/>
            <person name="Otillar R.P."/>
            <person name="Pangilinan J."/>
            <person name="Peng Y."/>
            <person name="Rokas A."/>
            <person name="Rosa C.A."/>
            <person name="Scheuner C."/>
            <person name="Sibirny A.A."/>
            <person name="Slot J.C."/>
            <person name="Stielow J.B."/>
            <person name="Sun H."/>
            <person name="Kurtzman C.P."/>
            <person name="Blackwell M."/>
            <person name="Grigoriev I.V."/>
            <person name="Jeffries T.W."/>
        </authorList>
    </citation>
    <scope>NUCLEOTIDE SEQUENCE [LARGE SCALE GENOMIC DNA]</scope>
    <source>
        <strain evidence="3">NRRL Y-2460</strain>
    </source>
</reference>
<keyword evidence="3" id="KW-1185">Reference proteome</keyword>
<protein>
    <recommendedName>
        <fullName evidence="1">Sld7 C-terminal domain-containing protein</fullName>
    </recommendedName>
</protein>
<gene>
    <name evidence="2" type="ORF">PACTADRAFT_33003</name>
</gene>
<proteinExistence type="predicted"/>
<sequence>MSGYEYVSSVSLVNGSGLGLLSGFDNVDDVQLFKDKSTVSIKSINSLSKFFQSISIFQIESFIEISSIPIYFVLSKPFDVFTENEKTLDFFKKIVKLSDIDNNNKRYYGKIGLLSKCITTIEKIDNENFNKEKNFEILNDEIDKNDFYLLFMVRYHENKIKIQALPLYLTNFLKKKLKNIKKNHHQQQPLDSCIFIENDINIKIIDPLDKFLEKKKKKAVLTTTSTSSAKSLDDSFESIQKQQKQNNQIESKNKSFNLKKIDLPSFKKNLQNIILSELRLRGITNNNIDYKDLFYNTYKCTLFSFRKKLQTNQDIQIEQIQDTVEKLLNIFE</sequence>
<name>A0A1E4TVN5_PACTA</name>
<evidence type="ECO:0000313" key="2">
    <source>
        <dbReference type="EMBL" id="ODV95796.1"/>
    </source>
</evidence>
<feature type="domain" description="Sld7 C-terminal" evidence="1">
    <location>
        <begin position="266"/>
        <end position="331"/>
    </location>
</feature>
<dbReference type="AlphaFoldDB" id="A0A1E4TVN5"/>
<evidence type="ECO:0000313" key="3">
    <source>
        <dbReference type="Proteomes" id="UP000094236"/>
    </source>
</evidence>
<dbReference type="OrthoDB" id="4063051at2759"/>
<evidence type="ECO:0000259" key="1">
    <source>
        <dbReference type="Pfam" id="PF18596"/>
    </source>
</evidence>